<evidence type="ECO:0000313" key="1">
    <source>
        <dbReference type="EMBL" id="EXU60957.1"/>
    </source>
</evidence>
<dbReference type="EMBL" id="JFAD01000029">
    <property type="protein sequence ID" value="EXU60957.1"/>
    <property type="molecule type" value="Genomic_DNA"/>
</dbReference>
<comment type="caution">
    <text evidence="1">The sequence shown here is derived from an EMBL/GenBank/DDBJ whole genome shotgun (WGS) entry which is preliminary data.</text>
</comment>
<gene>
    <name evidence="1" type="ORF">MOVI_5790</name>
</gene>
<dbReference type="STRING" id="1188239.MOVI_5790"/>
<reference evidence="1 2" key="1">
    <citation type="submission" date="2014-03" db="EMBL/GenBank/DDBJ databases">
        <title>Genome sequence of Mycoplasma ovipneumoniae strain 14811.</title>
        <authorList>
            <person name="Sirand-Pugnet P."/>
            <person name="Breton M."/>
            <person name="Dordet-Frisoni E."/>
            <person name="Baranowski E."/>
            <person name="Barre A."/>
            <person name="Couture C."/>
            <person name="Dupuy V."/>
            <person name="Gaurivaud P."/>
            <person name="Jacob D."/>
            <person name="Lemaitre C."/>
            <person name="Manso-Silvan L."/>
            <person name="Nikolski M."/>
            <person name="Nouvel L.-X."/>
            <person name="Poumarat F."/>
            <person name="Tardy F."/>
            <person name="Thebault P."/>
            <person name="Theil S."/>
            <person name="Citti C."/>
            <person name="Thiaucourt F."/>
            <person name="Blanchard A."/>
        </authorList>
    </citation>
    <scope>NUCLEOTIDE SEQUENCE [LARGE SCALE GENOMIC DNA]</scope>
    <source>
        <strain evidence="1 2">14811</strain>
    </source>
</reference>
<dbReference type="Proteomes" id="UP000020977">
    <property type="component" value="Unassembled WGS sequence"/>
</dbReference>
<protein>
    <submittedName>
        <fullName evidence="1">Uncharacterized protein</fullName>
    </submittedName>
</protein>
<accession>A0A014NPY9</accession>
<proteinExistence type="predicted"/>
<dbReference type="RefSeq" id="WP_044284390.1">
    <property type="nucleotide sequence ID" value="NZ_JFAD01000029.1"/>
</dbReference>
<name>A0A014NPY9_9BACT</name>
<evidence type="ECO:0000313" key="2">
    <source>
        <dbReference type="Proteomes" id="UP000020977"/>
    </source>
</evidence>
<sequence length="209" mass="25394">MQKQLIELLKEQDAKFDSQNFNAEKISQIQEKLKILIGSDWNQWPVFKKNFFIEYFAIAIVQLTKNKKFPKMAEQLQIDLWKIGKWIPYHYYINLANEVLEKDDRYHNQDGSVDLNKKNKLFDPYVNYGACQAISWDYPNSLFPRKLTFIEDRDKKLFLTEQEGAKLEYFYFLFNQEKDNQFLEHFKSINSLFNEWKVFLERKWLSEQN</sequence>
<dbReference type="AlphaFoldDB" id="A0A014NPY9"/>
<organism evidence="1 2">
    <name type="scientific">Mesomycoplasma ovipneumoniae 14811</name>
    <dbReference type="NCBI Taxonomy" id="1188239"/>
    <lineage>
        <taxon>Bacteria</taxon>
        <taxon>Bacillati</taxon>
        <taxon>Mycoplasmatota</taxon>
        <taxon>Mycoplasmoidales</taxon>
        <taxon>Metamycoplasmataceae</taxon>
        <taxon>Mesomycoplasma</taxon>
    </lineage>
</organism>